<evidence type="ECO:0000313" key="2">
    <source>
        <dbReference type="Proteomes" id="UP000018144"/>
    </source>
</evidence>
<accession>U4L1R8</accession>
<dbReference type="Proteomes" id="UP000018144">
    <property type="component" value="Unassembled WGS sequence"/>
</dbReference>
<gene>
    <name evidence="1" type="ORF">PCON_08087</name>
</gene>
<keyword evidence="2" id="KW-1185">Reference proteome</keyword>
<name>U4L1R8_PYROM</name>
<proteinExistence type="predicted"/>
<dbReference type="EMBL" id="HF935417">
    <property type="protein sequence ID" value="CCX08494.1"/>
    <property type="molecule type" value="Genomic_DNA"/>
</dbReference>
<protein>
    <submittedName>
        <fullName evidence="1">Uncharacterized protein</fullName>
    </submittedName>
</protein>
<sequence>MSSATVRICKSHVQKNGQNVPEDLAVALQKLSEEGKIPVGFYNATSFLHSRKVITDPTM</sequence>
<evidence type="ECO:0000313" key="1">
    <source>
        <dbReference type="EMBL" id="CCX08494.1"/>
    </source>
</evidence>
<reference evidence="1 2" key="1">
    <citation type="journal article" date="2013" name="PLoS Genet.">
        <title>The genome and development-dependent transcriptomes of Pyronema confluens: a window into fungal evolution.</title>
        <authorList>
            <person name="Traeger S."/>
            <person name="Altegoer F."/>
            <person name="Freitag M."/>
            <person name="Gabaldon T."/>
            <person name="Kempken F."/>
            <person name="Kumar A."/>
            <person name="Marcet-Houben M."/>
            <person name="Poggeler S."/>
            <person name="Stajich J.E."/>
            <person name="Nowrousian M."/>
        </authorList>
    </citation>
    <scope>NUCLEOTIDE SEQUENCE [LARGE SCALE GENOMIC DNA]</scope>
    <source>
        <strain evidence="2">CBS 100304</strain>
        <tissue evidence="1">Vegetative mycelium</tissue>
    </source>
</reference>
<dbReference type="AlphaFoldDB" id="U4L1R8"/>
<organism evidence="1 2">
    <name type="scientific">Pyronema omphalodes (strain CBS 100304)</name>
    <name type="common">Pyronema confluens</name>
    <dbReference type="NCBI Taxonomy" id="1076935"/>
    <lineage>
        <taxon>Eukaryota</taxon>
        <taxon>Fungi</taxon>
        <taxon>Dikarya</taxon>
        <taxon>Ascomycota</taxon>
        <taxon>Pezizomycotina</taxon>
        <taxon>Pezizomycetes</taxon>
        <taxon>Pezizales</taxon>
        <taxon>Pyronemataceae</taxon>
        <taxon>Pyronema</taxon>
    </lineage>
</organism>